<evidence type="ECO:0000256" key="3">
    <source>
        <dbReference type="ARBA" id="ARBA00023163"/>
    </source>
</evidence>
<dbReference type="OrthoDB" id="43195at2"/>
<dbReference type="Gene3D" id="1.10.260.40">
    <property type="entry name" value="lambda repressor-like DNA-binding domains"/>
    <property type="match status" value="1"/>
</dbReference>
<name>A0A4R1R8A0_HYDET</name>
<keyword evidence="6" id="KW-1185">Reference proteome</keyword>
<evidence type="ECO:0000256" key="1">
    <source>
        <dbReference type="ARBA" id="ARBA00023015"/>
    </source>
</evidence>
<organism evidence="5 6">
    <name type="scientific">Hydrogenispora ethanolica</name>
    <dbReference type="NCBI Taxonomy" id="1082276"/>
    <lineage>
        <taxon>Bacteria</taxon>
        <taxon>Bacillati</taxon>
        <taxon>Bacillota</taxon>
        <taxon>Hydrogenispora</taxon>
    </lineage>
</organism>
<sequence>MRSTLKEIAAKANVSISTVSRIINDDQSKPASPETKERVWKIVRELGYVPNLNARTLKNQSPEEQPLRTKAIGCIFTSTRDTFTDPFFSIIARGIQLEAAQRGYVLGYSFSSCDMTQSALYNNITSNRVDGAVVLGRFDREFLEFLKNNFPNLVYAGLNCVNSGFDEVICDAYRASIQAVKYLIGLGHAKIGYLGPVPEAESGNGVINEHRYEGFCRAMAENDLPVHSEWIQGVELTSDASYQRMKQLLHQEQLPTAFFCANDTVAIGAMRAAREAGLRIPEDLSLVGIDDIEMAAYVTPALTTIRVPKEELGKFAAKILIDRIEGGHTLPVRLDIPFELVVRESCAAPNGQ</sequence>
<protein>
    <submittedName>
        <fullName evidence="5">LacI family transcriptional regulator</fullName>
    </submittedName>
</protein>
<dbReference type="EMBL" id="SLUN01000031">
    <property type="protein sequence ID" value="TCL61873.1"/>
    <property type="molecule type" value="Genomic_DNA"/>
</dbReference>
<keyword evidence="3" id="KW-0804">Transcription</keyword>
<feature type="domain" description="HTH lacI-type" evidence="4">
    <location>
        <begin position="3"/>
        <end position="59"/>
    </location>
</feature>
<dbReference type="AlphaFoldDB" id="A0A4R1R8A0"/>
<dbReference type="Pfam" id="PF00356">
    <property type="entry name" value="LacI"/>
    <property type="match status" value="1"/>
</dbReference>
<dbReference type="SMART" id="SM00354">
    <property type="entry name" value="HTH_LACI"/>
    <property type="match status" value="1"/>
</dbReference>
<evidence type="ECO:0000256" key="2">
    <source>
        <dbReference type="ARBA" id="ARBA00023125"/>
    </source>
</evidence>
<dbReference type="Pfam" id="PF13377">
    <property type="entry name" value="Peripla_BP_3"/>
    <property type="match status" value="1"/>
</dbReference>
<dbReference type="PANTHER" id="PTHR30146:SF109">
    <property type="entry name" value="HTH-TYPE TRANSCRIPTIONAL REGULATOR GALS"/>
    <property type="match status" value="1"/>
</dbReference>
<dbReference type="InterPro" id="IPR046335">
    <property type="entry name" value="LacI/GalR-like_sensor"/>
</dbReference>
<evidence type="ECO:0000313" key="6">
    <source>
        <dbReference type="Proteomes" id="UP000295008"/>
    </source>
</evidence>
<evidence type="ECO:0000259" key="4">
    <source>
        <dbReference type="PROSITE" id="PS50932"/>
    </source>
</evidence>
<dbReference type="Proteomes" id="UP000295008">
    <property type="component" value="Unassembled WGS sequence"/>
</dbReference>
<gene>
    <name evidence="5" type="ORF">EDC14_103145</name>
</gene>
<dbReference type="GO" id="GO:0000976">
    <property type="term" value="F:transcription cis-regulatory region binding"/>
    <property type="evidence" value="ECO:0007669"/>
    <property type="project" value="TreeGrafter"/>
</dbReference>
<dbReference type="PROSITE" id="PS00356">
    <property type="entry name" value="HTH_LACI_1"/>
    <property type="match status" value="1"/>
</dbReference>
<accession>A0A4R1R8A0</accession>
<dbReference type="SUPFAM" id="SSF47413">
    <property type="entry name" value="lambda repressor-like DNA-binding domains"/>
    <property type="match status" value="1"/>
</dbReference>
<dbReference type="InterPro" id="IPR028082">
    <property type="entry name" value="Peripla_BP_I"/>
</dbReference>
<dbReference type="Gene3D" id="3.40.50.2300">
    <property type="match status" value="2"/>
</dbReference>
<dbReference type="InterPro" id="IPR010982">
    <property type="entry name" value="Lambda_DNA-bd_dom_sf"/>
</dbReference>
<dbReference type="PANTHER" id="PTHR30146">
    <property type="entry name" value="LACI-RELATED TRANSCRIPTIONAL REPRESSOR"/>
    <property type="match status" value="1"/>
</dbReference>
<dbReference type="PROSITE" id="PS50932">
    <property type="entry name" value="HTH_LACI_2"/>
    <property type="match status" value="1"/>
</dbReference>
<keyword evidence="2" id="KW-0238">DNA-binding</keyword>
<dbReference type="SUPFAM" id="SSF53822">
    <property type="entry name" value="Periplasmic binding protein-like I"/>
    <property type="match status" value="1"/>
</dbReference>
<reference evidence="5 6" key="1">
    <citation type="submission" date="2019-03" db="EMBL/GenBank/DDBJ databases">
        <title>Genomic Encyclopedia of Type Strains, Phase IV (KMG-IV): sequencing the most valuable type-strain genomes for metagenomic binning, comparative biology and taxonomic classification.</title>
        <authorList>
            <person name="Goeker M."/>
        </authorList>
    </citation>
    <scope>NUCLEOTIDE SEQUENCE [LARGE SCALE GENOMIC DNA]</scope>
    <source>
        <strain evidence="5 6">LX-B</strain>
    </source>
</reference>
<dbReference type="RefSeq" id="WP_132016116.1">
    <property type="nucleotide sequence ID" value="NZ_SLUN01000031.1"/>
</dbReference>
<dbReference type="CDD" id="cd01544">
    <property type="entry name" value="PBP1_GalR"/>
    <property type="match status" value="1"/>
</dbReference>
<keyword evidence="1" id="KW-0805">Transcription regulation</keyword>
<dbReference type="CDD" id="cd01392">
    <property type="entry name" value="HTH_LacI"/>
    <property type="match status" value="1"/>
</dbReference>
<dbReference type="GO" id="GO:0003700">
    <property type="term" value="F:DNA-binding transcription factor activity"/>
    <property type="evidence" value="ECO:0007669"/>
    <property type="project" value="TreeGrafter"/>
</dbReference>
<comment type="caution">
    <text evidence="5">The sequence shown here is derived from an EMBL/GenBank/DDBJ whole genome shotgun (WGS) entry which is preliminary data.</text>
</comment>
<proteinExistence type="predicted"/>
<evidence type="ECO:0000313" key="5">
    <source>
        <dbReference type="EMBL" id="TCL61873.1"/>
    </source>
</evidence>
<dbReference type="InterPro" id="IPR000843">
    <property type="entry name" value="HTH_LacI"/>
</dbReference>